<dbReference type="Gene3D" id="2.60.120.1440">
    <property type="match status" value="1"/>
</dbReference>
<name>A0ABX2TKF2_9PROT</name>
<dbReference type="Pfam" id="PF04773">
    <property type="entry name" value="FecR"/>
    <property type="match status" value="1"/>
</dbReference>
<reference evidence="3 4" key="1">
    <citation type="submission" date="2020-05" db="EMBL/GenBank/DDBJ databases">
        <title>Azospirillum oleiclasticum sp. nov, a nitrogen-fixing and heavy crude oil-emulsifying bacterium isolated from the crude oil of Yumen Oilfield.</title>
        <authorList>
            <person name="Wu D."/>
            <person name="Cai M."/>
            <person name="Zhang X."/>
        </authorList>
    </citation>
    <scope>NUCLEOTIDE SEQUENCE [LARGE SCALE GENOMIC DNA]</scope>
    <source>
        <strain evidence="3 4">ROY-1-1-2</strain>
    </source>
</reference>
<keyword evidence="4" id="KW-1185">Reference proteome</keyword>
<proteinExistence type="predicted"/>
<dbReference type="PANTHER" id="PTHR30273:SF2">
    <property type="entry name" value="PROTEIN FECR"/>
    <property type="match status" value="1"/>
</dbReference>
<evidence type="ECO:0000313" key="3">
    <source>
        <dbReference type="EMBL" id="NYZ24205.1"/>
    </source>
</evidence>
<dbReference type="RefSeq" id="WP_180285982.1">
    <property type="nucleotide sequence ID" value="NZ_JABFDB010000037.1"/>
</dbReference>
<dbReference type="EMBL" id="JABFDB010000037">
    <property type="protein sequence ID" value="NYZ24205.1"/>
    <property type="molecule type" value="Genomic_DNA"/>
</dbReference>
<feature type="domain" description="FecR protein" evidence="1">
    <location>
        <begin position="116"/>
        <end position="207"/>
    </location>
</feature>
<feature type="domain" description="FecR N-terminal" evidence="2">
    <location>
        <begin position="25"/>
        <end position="61"/>
    </location>
</feature>
<dbReference type="InterPro" id="IPR012373">
    <property type="entry name" value="Ferrdict_sens_TM"/>
</dbReference>
<gene>
    <name evidence="3" type="ORF">HND93_31250</name>
</gene>
<dbReference type="PANTHER" id="PTHR30273">
    <property type="entry name" value="PERIPLASMIC SIGNAL SENSOR AND SIGMA FACTOR ACTIVATOR FECR-RELATED"/>
    <property type="match status" value="1"/>
</dbReference>
<sequence>MTAAHTPPDDVDSADVLWGEAMEAVIRVKAMPAGPEAERAARHWRARSPAHAAAWAEAERVWRVAGALPAAHAARWNREPARPGRRAVLAGAGALAAGGAALLLAPDAWHRLRGDAVTGTAELRELELPDGSRVTLGPGSVLRAVMTPGERGVVLAEGVAFFTVRPDPDRPFVVDAGSLSVRVLGTAFELRRGEGRATVAVQHGSVRVQPAGSAAPATLTAGEWLSAGEDGAVARGAASPDRIAAWRDRMLVVDQRPIAEVAAELGRWHHGRILILDDGFGRRPVSGVFDLDQPEAALRALVRPYGGRVRRVTGWLLLVDAG</sequence>
<dbReference type="InterPro" id="IPR006860">
    <property type="entry name" value="FecR"/>
</dbReference>
<dbReference type="InterPro" id="IPR032623">
    <property type="entry name" value="FecR_N"/>
</dbReference>
<comment type="caution">
    <text evidence="3">The sequence shown here is derived from an EMBL/GenBank/DDBJ whole genome shotgun (WGS) entry which is preliminary data.</text>
</comment>
<accession>A0ABX2TKF2</accession>
<protein>
    <submittedName>
        <fullName evidence="3">DUF4880 domain-containing protein</fullName>
    </submittedName>
</protein>
<evidence type="ECO:0000259" key="1">
    <source>
        <dbReference type="Pfam" id="PF04773"/>
    </source>
</evidence>
<dbReference type="PIRSF" id="PIRSF018266">
    <property type="entry name" value="FecR"/>
    <property type="match status" value="1"/>
</dbReference>
<evidence type="ECO:0000313" key="4">
    <source>
        <dbReference type="Proteomes" id="UP000584642"/>
    </source>
</evidence>
<dbReference type="Pfam" id="PF16220">
    <property type="entry name" value="DUF4880"/>
    <property type="match status" value="1"/>
</dbReference>
<dbReference type="Proteomes" id="UP000584642">
    <property type="component" value="Unassembled WGS sequence"/>
</dbReference>
<evidence type="ECO:0000259" key="2">
    <source>
        <dbReference type="Pfam" id="PF16220"/>
    </source>
</evidence>
<organism evidence="3 4">
    <name type="scientific">Azospirillum oleiclasticum</name>
    <dbReference type="NCBI Taxonomy" id="2735135"/>
    <lineage>
        <taxon>Bacteria</taxon>
        <taxon>Pseudomonadati</taxon>
        <taxon>Pseudomonadota</taxon>
        <taxon>Alphaproteobacteria</taxon>
        <taxon>Rhodospirillales</taxon>
        <taxon>Azospirillaceae</taxon>
        <taxon>Azospirillum</taxon>
    </lineage>
</organism>